<comment type="catalytic activity">
    <reaction evidence="1">
        <text>Cleaves type-1 transmembrane domains using a catalytic dyad composed of serine and histidine that are contributed by different transmembrane domains.</text>
        <dbReference type="EC" id="3.4.21.105"/>
    </reaction>
</comment>
<name>A0A1A8VXX5_PLAOA</name>
<evidence type="ECO:0000256" key="4">
    <source>
        <dbReference type="ARBA" id="ARBA00022670"/>
    </source>
</evidence>
<feature type="transmembrane region" description="Helical" evidence="7">
    <location>
        <begin position="294"/>
        <end position="312"/>
    </location>
</feature>
<dbReference type="InterPro" id="IPR002610">
    <property type="entry name" value="Peptidase_S54_rhomboid-like"/>
</dbReference>
<keyword evidence="4 8" id="KW-0645">Protease</keyword>
<evidence type="ECO:0000256" key="5">
    <source>
        <dbReference type="ARBA" id="ARBA00022801"/>
    </source>
</evidence>
<dbReference type="AlphaFoldDB" id="A0A1A8VXX5"/>
<evidence type="ECO:0000256" key="2">
    <source>
        <dbReference type="ARBA" id="ARBA00009045"/>
    </source>
</evidence>
<keyword evidence="6" id="KW-0720">Serine protease</keyword>
<comment type="similarity">
    <text evidence="2">Belongs to the peptidase S54 family.</text>
</comment>
<keyword evidence="7" id="KW-0812">Transmembrane</keyword>
<evidence type="ECO:0000313" key="9">
    <source>
        <dbReference type="Proteomes" id="UP000078560"/>
    </source>
</evidence>
<reference evidence="9" key="1">
    <citation type="submission" date="2016-05" db="EMBL/GenBank/DDBJ databases">
        <authorList>
            <person name="Naeem Raeece"/>
        </authorList>
    </citation>
    <scope>NUCLEOTIDE SEQUENCE [LARGE SCALE GENOMIC DNA]</scope>
</reference>
<evidence type="ECO:0000256" key="6">
    <source>
        <dbReference type="ARBA" id="ARBA00022825"/>
    </source>
</evidence>
<dbReference type="GO" id="GO:0006508">
    <property type="term" value="P:proteolysis"/>
    <property type="evidence" value="ECO:0007669"/>
    <property type="project" value="UniProtKB-KW"/>
</dbReference>
<protein>
    <recommendedName>
        <fullName evidence="3">rhomboid protease</fullName>
        <ecNumber evidence="3">3.4.21.105</ecNumber>
    </recommendedName>
</protein>
<accession>A0A1A8VXX5</accession>
<dbReference type="PANTHER" id="PTHR22936">
    <property type="entry name" value="RHOMBOID-RELATED"/>
    <property type="match status" value="1"/>
</dbReference>
<proteinExistence type="inferred from homology"/>
<keyword evidence="7" id="KW-0472">Membrane</keyword>
<sequence length="462" mass="54085">MRFLSNAANSLGSNQPNDSKLLISKYARSFNKTFKKDIRFIQILFPSFKFYCLTFFFSVFLFVAFLWLDAFHFDDQNPLFVKEDVLKRFGLNRLYISNYHHYYKLVSATFFHSNIWNLIWIKCCHPSLQYLGSNQPNDSKLLISKYARSFNKTFKKDIRFIQILFPSFKFYCLTFFFSVFLFVAFLWLDAFHFDDQNPLFVKEDVLKRFGLNRLYISNYHHYYKLVSATFFHSNIWNLILWKNPVHNNNASKHLMWKPINMYHLRMQRCNSHEKGEREPPIPHSNMSHNMHVEMGISAILSGFMGLFLQDIVTNYKNLDDKWGVFASYMYERKNNIKKRTKELFAILSLYLTISMFPCNGNVIGNIGGIFGGFSYPYIFKKASFSGEENTLKIAFSVVTILLLVSALAGVLFLKFHVSIYILTYVHKASQKGDVLTVCAGGNDEHPSAHFSRMLKRGVRALV</sequence>
<evidence type="ECO:0000256" key="3">
    <source>
        <dbReference type="ARBA" id="ARBA00013039"/>
    </source>
</evidence>
<organism evidence="8 9">
    <name type="scientific">Plasmodium ovale curtisi</name>
    <dbReference type="NCBI Taxonomy" id="864141"/>
    <lineage>
        <taxon>Eukaryota</taxon>
        <taxon>Sar</taxon>
        <taxon>Alveolata</taxon>
        <taxon>Apicomplexa</taxon>
        <taxon>Aconoidasida</taxon>
        <taxon>Haemosporida</taxon>
        <taxon>Plasmodiidae</taxon>
        <taxon>Plasmodium</taxon>
        <taxon>Plasmodium (Plasmodium)</taxon>
    </lineage>
</organism>
<keyword evidence="7" id="KW-1133">Transmembrane helix</keyword>
<feature type="transmembrane region" description="Helical" evidence="7">
    <location>
        <begin position="48"/>
        <end position="68"/>
    </location>
</feature>
<dbReference type="PANTHER" id="PTHR22936:SF69">
    <property type="entry name" value="RHOMBOID-LIKE PROTEIN"/>
    <property type="match status" value="1"/>
</dbReference>
<dbReference type="Proteomes" id="UP000078560">
    <property type="component" value="Unassembled WGS sequence"/>
</dbReference>
<keyword evidence="5" id="KW-0378">Hydrolase</keyword>
<feature type="transmembrane region" description="Helical" evidence="7">
    <location>
        <begin position="343"/>
        <end position="373"/>
    </location>
</feature>
<feature type="transmembrane region" description="Helical" evidence="7">
    <location>
        <begin position="168"/>
        <end position="188"/>
    </location>
</feature>
<feature type="transmembrane region" description="Helical" evidence="7">
    <location>
        <begin position="393"/>
        <end position="413"/>
    </location>
</feature>
<evidence type="ECO:0000313" key="8">
    <source>
        <dbReference type="EMBL" id="SBS85359.1"/>
    </source>
</evidence>
<dbReference type="EMBL" id="FLQU01000416">
    <property type="protein sequence ID" value="SBS85359.1"/>
    <property type="molecule type" value="Genomic_DNA"/>
</dbReference>
<dbReference type="GO" id="GO:0016020">
    <property type="term" value="C:membrane"/>
    <property type="evidence" value="ECO:0007669"/>
    <property type="project" value="InterPro"/>
</dbReference>
<dbReference type="EC" id="3.4.21.105" evidence="3"/>
<dbReference type="GO" id="GO:0008236">
    <property type="term" value="F:serine-type peptidase activity"/>
    <property type="evidence" value="ECO:0007669"/>
    <property type="project" value="UniProtKB-KW"/>
</dbReference>
<evidence type="ECO:0000256" key="1">
    <source>
        <dbReference type="ARBA" id="ARBA00000156"/>
    </source>
</evidence>
<gene>
    <name evidence="8" type="ORF">POVCU2_0031030</name>
</gene>
<evidence type="ECO:0000256" key="7">
    <source>
        <dbReference type="SAM" id="Phobius"/>
    </source>
</evidence>